<protein>
    <submittedName>
        <fullName evidence="5">Phosphoglycerate mutase</fullName>
    </submittedName>
</protein>
<dbReference type="GO" id="GO:0005737">
    <property type="term" value="C:cytoplasm"/>
    <property type="evidence" value="ECO:0007669"/>
    <property type="project" value="TreeGrafter"/>
</dbReference>
<feature type="binding site" evidence="4">
    <location>
        <begin position="11"/>
        <end position="18"/>
    </location>
    <ligand>
        <name>substrate</name>
    </ligand>
</feature>
<organism evidence="5 6">
    <name type="scientific">Sphingomonas panacis</name>
    <dbReference type="NCBI Taxonomy" id="1560345"/>
    <lineage>
        <taxon>Bacteria</taxon>
        <taxon>Pseudomonadati</taxon>
        <taxon>Pseudomonadota</taxon>
        <taxon>Alphaproteobacteria</taxon>
        <taxon>Sphingomonadales</taxon>
        <taxon>Sphingomonadaceae</taxon>
        <taxon>Sphingomonas</taxon>
    </lineage>
</organism>
<dbReference type="PIRSF" id="PIRSF000709">
    <property type="entry name" value="6PFK_2-Ptase"/>
    <property type="match status" value="1"/>
</dbReference>
<evidence type="ECO:0000313" key="5">
    <source>
        <dbReference type="EMBL" id="AOH85685.1"/>
    </source>
</evidence>
<name>A0A1B3ZE35_9SPHN</name>
<evidence type="ECO:0000256" key="3">
    <source>
        <dbReference type="PIRSR" id="PIRSR613078-1"/>
    </source>
</evidence>
<dbReference type="Gene3D" id="3.40.50.1240">
    <property type="entry name" value="Phosphoglycerate mutase-like"/>
    <property type="match status" value="1"/>
</dbReference>
<evidence type="ECO:0000313" key="6">
    <source>
        <dbReference type="Proteomes" id="UP000094256"/>
    </source>
</evidence>
<dbReference type="InterPro" id="IPR050275">
    <property type="entry name" value="PGM_Phosphatase"/>
</dbReference>
<feature type="active site" description="Proton donor/acceptor" evidence="3">
    <location>
        <position position="88"/>
    </location>
</feature>
<dbReference type="CDD" id="cd07067">
    <property type="entry name" value="HP_PGM_like"/>
    <property type="match status" value="1"/>
</dbReference>
<dbReference type="PANTHER" id="PTHR48100:SF1">
    <property type="entry name" value="HISTIDINE PHOSPHATASE FAMILY PROTEIN-RELATED"/>
    <property type="match status" value="1"/>
</dbReference>
<dbReference type="InterPro" id="IPR029033">
    <property type="entry name" value="His_PPase_superfam"/>
</dbReference>
<dbReference type="EMBL" id="CP014168">
    <property type="protein sequence ID" value="AOH85685.1"/>
    <property type="molecule type" value="Genomic_DNA"/>
</dbReference>
<reference evidence="5 6" key="1">
    <citation type="submission" date="2016-01" db="EMBL/GenBank/DDBJ databases">
        <title>Complete genome and mega plasmid sequence of Sphingomonas panacis DCY99 elicits systemic resistance in rice to Xanthomonas oryzae.</title>
        <authorList>
            <person name="Kim Y.J."/>
            <person name="Yang D.C."/>
            <person name="Sing P."/>
        </authorList>
    </citation>
    <scope>NUCLEOTIDE SEQUENCE [LARGE SCALE GENOMIC DNA]</scope>
    <source>
        <strain evidence="5 6">DCY99</strain>
    </source>
</reference>
<dbReference type="OrthoDB" id="9781415at2"/>
<dbReference type="Pfam" id="PF00300">
    <property type="entry name" value="His_Phos_1"/>
    <property type="match status" value="1"/>
</dbReference>
<dbReference type="GO" id="GO:0016791">
    <property type="term" value="F:phosphatase activity"/>
    <property type="evidence" value="ECO:0007669"/>
    <property type="project" value="TreeGrafter"/>
</dbReference>
<proteinExistence type="predicted"/>
<keyword evidence="6" id="KW-1185">Reference proteome</keyword>
<dbReference type="PROSITE" id="PS00175">
    <property type="entry name" value="PG_MUTASE"/>
    <property type="match status" value="1"/>
</dbReference>
<dbReference type="AlphaFoldDB" id="A0A1B3ZE35"/>
<dbReference type="KEGG" id="span:AWL63_18815"/>
<accession>A0A1B3ZE35</accession>
<dbReference type="SUPFAM" id="SSF53254">
    <property type="entry name" value="Phosphoglycerate mutase-like"/>
    <property type="match status" value="1"/>
</dbReference>
<evidence type="ECO:0000256" key="4">
    <source>
        <dbReference type="PIRSR" id="PIRSR613078-2"/>
    </source>
</evidence>
<feature type="binding site" evidence="4">
    <location>
        <position position="63"/>
    </location>
    <ligand>
        <name>substrate</name>
    </ligand>
</feature>
<dbReference type="Proteomes" id="UP000094256">
    <property type="component" value="Chromosome"/>
</dbReference>
<keyword evidence="2" id="KW-0413">Isomerase</keyword>
<feature type="active site" description="Tele-phosphohistidine intermediate" evidence="3">
    <location>
        <position position="12"/>
    </location>
</feature>
<gene>
    <name evidence="5" type="ORF">AWL63_18815</name>
</gene>
<keyword evidence="1" id="KW-0324">Glycolysis</keyword>
<dbReference type="RefSeq" id="WP_069206220.1">
    <property type="nucleotide sequence ID" value="NZ_CP014168.1"/>
</dbReference>
<sequence>MTPTAQIYLLRHGETEWNTAGRFQGRLDSALTSKGIAQAEAAARRLAHVAPTIDAMFSSPLGRARQTADILCSLATYPPVQWDDRLQEVSVGSWDGLTHFDIDACWPGLLDGTSPFDWFFRSPDGESYDAAVERVRDWLAGLVGTVIAVSHGLLGRIIRGVHLGLPKAQALQLPVPQDVIWHLHSGKIDALTVEAE</sequence>
<dbReference type="STRING" id="1560345.AWL63_18815"/>
<evidence type="ECO:0000256" key="1">
    <source>
        <dbReference type="ARBA" id="ARBA00023152"/>
    </source>
</evidence>
<dbReference type="InterPro" id="IPR001345">
    <property type="entry name" value="PG/BPGM_mutase_AS"/>
</dbReference>
<dbReference type="InterPro" id="IPR013078">
    <property type="entry name" value="His_Pase_superF_clade-1"/>
</dbReference>
<dbReference type="SMART" id="SM00855">
    <property type="entry name" value="PGAM"/>
    <property type="match status" value="1"/>
</dbReference>
<dbReference type="PANTHER" id="PTHR48100">
    <property type="entry name" value="BROAD-SPECIFICITY PHOSPHATASE YOR283W-RELATED"/>
    <property type="match status" value="1"/>
</dbReference>
<evidence type="ECO:0000256" key="2">
    <source>
        <dbReference type="ARBA" id="ARBA00023235"/>
    </source>
</evidence>